<name>A0AA49JRU2_9BACT</name>
<dbReference type="Gene3D" id="3.30.830.10">
    <property type="entry name" value="Metalloenzyme, LuxS/M16 peptidase-like"/>
    <property type="match status" value="2"/>
</dbReference>
<keyword evidence="2" id="KW-0732">Signal</keyword>
<protein>
    <submittedName>
        <fullName evidence="4">Pitrilysin family protein</fullName>
    </submittedName>
</protein>
<evidence type="ECO:0000313" key="5">
    <source>
        <dbReference type="EMBL" id="WKW13716.1"/>
    </source>
</evidence>
<dbReference type="InterPro" id="IPR050361">
    <property type="entry name" value="MPP/UQCRC_Complex"/>
</dbReference>
<proteinExistence type="inferred from homology"/>
<dbReference type="SUPFAM" id="SSF63411">
    <property type="entry name" value="LuxS/MPP-like metallohydrolase"/>
    <property type="match status" value="2"/>
</dbReference>
<dbReference type="InterPro" id="IPR007863">
    <property type="entry name" value="Peptidase_M16_C"/>
</dbReference>
<reference evidence="4" key="1">
    <citation type="submission" date="2023-07" db="EMBL/GenBank/DDBJ databases">
        <authorList>
            <person name="Haufschild T."/>
            <person name="Kallscheuer N."/>
            <person name="Hammer J."/>
            <person name="Kohn T."/>
            <person name="Kabuu M."/>
            <person name="Jogler M."/>
            <person name="Wohfarth N."/>
            <person name="Heuer A."/>
            <person name="Rohde M."/>
            <person name="van Teeseling M.C.F."/>
            <person name="Jogler C."/>
        </authorList>
    </citation>
    <scope>NUCLEOTIDE SEQUENCE</scope>
    <source>
        <strain evidence="4">Strain 138</strain>
        <strain evidence="5">Strain 318</strain>
    </source>
</reference>
<evidence type="ECO:0000256" key="1">
    <source>
        <dbReference type="ARBA" id="ARBA00007261"/>
    </source>
</evidence>
<dbReference type="PANTHER" id="PTHR11851">
    <property type="entry name" value="METALLOPROTEASE"/>
    <property type="match status" value="1"/>
</dbReference>
<dbReference type="RefSeq" id="WP_367886518.1">
    <property type="nucleotide sequence ID" value="NZ_CP130612.1"/>
</dbReference>
<sequence>MIRTILLLLFVAVQALPAQTLPDTGTIRFEVGGVRIIHRQTDNNLFFAKLYLLGGTQLVTAETAGIEPFLLDVSERGTARYPGERLRRALARTGGQMGVEAHRDWTVFGMGTTTDRLDSTWAIYTDRLLRPTLAAEDVEFVRATTVAALAQRQDSPDALLDYLADSVAFAGHSYGLSPRGTAESVGRISREQLQRFHREQLQQSRMLLVVVGNVPREKLRQMVASSLGTLPRGEYRWTTPAAGQQRPGSSVHIEPRRLPTNYILGWWEGPPAGHPDVPALRVASAILSGRLFAEVRSRRNLTYAVEARYRDEALTSGGLYVTTTRPDTTLGIMRVEIRNLQTFAIPTENLRPLIQQFLTEYFLDNESSGEQADFLARAELYRGDFRAAERFVADLRAVTGEDVQRVARTYMRSMRFAYIGNPTQVNRFRLMGF</sequence>
<evidence type="ECO:0000256" key="2">
    <source>
        <dbReference type="SAM" id="SignalP"/>
    </source>
</evidence>
<dbReference type="Proteomes" id="UP001229955">
    <property type="component" value="Chromosome"/>
</dbReference>
<feature type="signal peptide" evidence="2">
    <location>
        <begin position="1"/>
        <end position="20"/>
    </location>
</feature>
<comment type="similarity">
    <text evidence="1">Belongs to the peptidase M16 family.</text>
</comment>
<dbReference type="GO" id="GO:0046872">
    <property type="term" value="F:metal ion binding"/>
    <property type="evidence" value="ECO:0007669"/>
    <property type="project" value="InterPro"/>
</dbReference>
<keyword evidence="6" id="KW-1185">Reference proteome</keyword>
<dbReference type="EMBL" id="CP130612">
    <property type="protein sequence ID" value="WKW10807.1"/>
    <property type="molecule type" value="Genomic_DNA"/>
</dbReference>
<organism evidence="4">
    <name type="scientific">Pseudogemmatithrix spongiicola</name>
    <dbReference type="NCBI Taxonomy" id="3062599"/>
    <lineage>
        <taxon>Bacteria</taxon>
        <taxon>Pseudomonadati</taxon>
        <taxon>Gemmatimonadota</taxon>
        <taxon>Gemmatimonadia</taxon>
        <taxon>Gemmatimonadales</taxon>
        <taxon>Gemmatimonadaceae</taxon>
        <taxon>Pseudogemmatithrix</taxon>
    </lineage>
</organism>
<feature type="chain" id="PRO_5041446372" evidence="2">
    <location>
        <begin position="21"/>
        <end position="433"/>
    </location>
</feature>
<dbReference type="AlphaFoldDB" id="A0AA49JRU2"/>
<evidence type="ECO:0000313" key="6">
    <source>
        <dbReference type="Proteomes" id="UP001229955"/>
    </source>
</evidence>
<evidence type="ECO:0000259" key="3">
    <source>
        <dbReference type="Pfam" id="PF05193"/>
    </source>
</evidence>
<feature type="domain" description="Peptidase M16 C-terminal" evidence="3">
    <location>
        <begin position="188"/>
        <end position="350"/>
    </location>
</feature>
<dbReference type="InterPro" id="IPR011249">
    <property type="entry name" value="Metalloenz_LuxS/M16"/>
</dbReference>
<dbReference type="EMBL" id="CP130613">
    <property type="protein sequence ID" value="WKW13716.1"/>
    <property type="molecule type" value="Genomic_DNA"/>
</dbReference>
<evidence type="ECO:0000313" key="4">
    <source>
        <dbReference type="EMBL" id="WKW10807.1"/>
    </source>
</evidence>
<accession>A0AA49JRU2</accession>
<accession>A0AA49JXD2</accession>
<dbReference type="PANTHER" id="PTHR11851:SF49">
    <property type="entry name" value="MITOCHONDRIAL-PROCESSING PEPTIDASE SUBUNIT ALPHA"/>
    <property type="match status" value="1"/>
</dbReference>
<gene>
    <name evidence="4" type="ORF">Strain138_000039</name>
    <name evidence="5" type="ORF">Strain318_000039</name>
</gene>
<dbReference type="KEGG" id="pspc:Strain318_000039"/>
<dbReference type="Pfam" id="PF05193">
    <property type="entry name" value="Peptidase_M16_C"/>
    <property type="match status" value="1"/>
</dbReference>